<dbReference type="SUPFAM" id="SSF52540">
    <property type="entry name" value="P-loop containing nucleoside triphosphate hydrolases"/>
    <property type="match status" value="1"/>
</dbReference>
<dbReference type="InterPro" id="IPR003439">
    <property type="entry name" value="ABC_transporter-like_ATP-bd"/>
</dbReference>
<dbReference type="AlphaFoldDB" id="D6TMG1"/>
<organism evidence="5 6">
    <name type="scientific">Ktedonobacter racemifer DSM 44963</name>
    <dbReference type="NCBI Taxonomy" id="485913"/>
    <lineage>
        <taxon>Bacteria</taxon>
        <taxon>Bacillati</taxon>
        <taxon>Chloroflexota</taxon>
        <taxon>Ktedonobacteria</taxon>
        <taxon>Ktedonobacterales</taxon>
        <taxon>Ktedonobacteraceae</taxon>
        <taxon>Ktedonobacter</taxon>
    </lineage>
</organism>
<keyword evidence="6" id="KW-1185">Reference proteome</keyword>
<dbReference type="GO" id="GO:0005524">
    <property type="term" value="F:ATP binding"/>
    <property type="evidence" value="ECO:0007669"/>
    <property type="project" value="UniProtKB-KW"/>
</dbReference>
<dbReference type="InterPro" id="IPR050166">
    <property type="entry name" value="ABC_transporter_ATP-bind"/>
</dbReference>
<dbReference type="InterPro" id="IPR017871">
    <property type="entry name" value="ABC_transporter-like_CS"/>
</dbReference>
<dbReference type="OrthoDB" id="9784450at2"/>
<dbReference type="Gene3D" id="3.40.50.300">
    <property type="entry name" value="P-loop containing nucleotide triphosphate hydrolases"/>
    <property type="match status" value="1"/>
</dbReference>
<dbReference type="PANTHER" id="PTHR42788:SF2">
    <property type="entry name" value="ABC TRANSPORTER ATP-BINDING PROTEIN"/>
    <property type="match status" value="1"/>
</dbReference>
<reference evidence="5 6" key="1">
    <citation type="journal article" date="2011" name="Stand. Genomic Sci.">
        <title>Non-contiguous finished genome sequence and contextual data of the filamentous soil bacterium Ktedonobacter racemifer type strain (SOSP1-21).</title>
        <authorList>
            <person name="Chang Y.J."/>
            <person name="Land M."/>
            <person name="Hauser L."/>
            <person name="Chertkov O."/>
            <person name="Del Rio T.G."/>
            <person name="Nolan M."/>
            <person name="Copeland A."/>
            <person name="Tice H."/>
            <person name="Cheng J.F."/>
            <person name="Lucas S."/>
            <person name="Han C."/>
            <person name="Goodwin L."/>
            <person name="Pitluck S."/>
            <person name="Ivanova N."/>
            <person name="Ovchinikova G."/>
            <person name="Pati A."/>
            <person name="Chen A."/>
            <person name="Palaniappan K."/>
            <person name="Mavromatis K."/>
            <person name="Liolios K."/>
            <person name="Brettin T."/>
            <person name="Fiebig A."/>
            <person name="Rohde M."/>
            <person name="Abt B."/>
            <person name="Goker M."/>
            <person name="Detter J.C."/>
            <person name="Woyke T."/>
            <person name="Bristow J."/>
            <person name="Eisen J.A."/>
            <person name="Markowitz V."/>
            <person name="Hugenholtz P."/>
            <person name="Kyrpides N.C."/>
            <person name="Klenk H.P."/>
            <person name="Lapidus A."/>
        </authorList>
    </citation>
    <scope>NUCLEOTIDE SEQUENCE [LARGE SCALE GENOMIC DNA]</scope>
    <source>
        <strain evidence="6">DSM 44963</strain>
    </source>
</reference>
<dbReference type="eggNOG" id="COG1116">
    <property type="taxonomic scope" value="Bacteria"/>
</dbReference>
<evidence type="ECO:0000259" key="4">
    <source>
        <dbReference type="PROSITE" id="PS50893"/>
    </source>
</evidence>
<dbReference type="CDD" id="cd03293">
    <property type="entry name" value="ABC_NrtD_SsuB_transporters"/>
    <property type="match status" value="1"/>
</dbReference>
<evidence type="ECO:0000256" key="1">
    <source>
        <dbReference type="ARBA" id="ARBA00022448"/>
    </source>
</evidence>
<keyword evidence="3" id="KW-0067">ATP-binding</keyword>
<proteinExistence type="predicted"/>
<evidence type="ECO:0000256" key="2">
    <source>
        <dbReference type="ARBA" id="ARBA00022741"/>
    </source>
</evidence>
<evidence type="ECO:0000313" key="6">
    <source>
        <dbReference type="Proteomes" id="UP000004508"/>
    </source>
</evidence>
<dbReference type="SMART" id="SM00382">
    <property type="entry name" value="AAA"/>
    <property type="match status" value="1"/>
</dbReference>
<dbReference type="InterPro" id="IPR027417">
    <property type="entry name" value="P-loop_NTPase"/>
</dbReference>
<evidence type="ECO:0000256" key="3">
    <source>
        <dbReference type="ARBA" id="ARBA00022840"/>
    </source>
</evidence>
<feature type="domain" description="ABC transporter" evidence="4">
    <location>
        <begin position="15"/>
        <end position="245"/>
    </location>
</feature>
<dbReference type="Proteomes" id="UP000004508">
    <property type="component" value="Unassembled WGS sequence"/>
</dbReference>
<evidence type="ECO:0000313" key="5">
    <source>
        <dbReference type="EMBL" id="EFH86961.1"/>
    </source>
</evidence>
<accession>D6TMG1</accession>
<dbReference type="RefSeq" id="WP_007911687.1">
    <property type="nucleotide sequence ID" value="NZ_ADVG01000002.1"/>
</dbReference>
<dbReference type="InterPro" id="IPR003593">
    <property type="entry name" value="AAA+_ATPase"/>
</dbReference>
<dbReference type="PROSITE" id="PS50893">
    <property type="entry name" value="ABC_TRANSPORTER_2"/>
    <property type="match status" value="1"/>
</dbReference>
<gene>
    <name evidence="5" type="ORF">Krac_8279</name>
</gene>
<name>D6TMG1_KTERA</name>
<dbReference type="InParanoid" id="D6TMG1"/>
<dbReference type="PANTHER" id="PTHR42788">
    <property type="entry name" value="TAURINE IMPORT ATP-BINDING PROTEIN-RELATED"/>
    <property type="match status" value="1"/>
</dbReference>
<protein>
    <submittedName>
        <fullName evidence="5">ABC transporter related protein</fullName>
    </submittedName>
</protein>
<keyword evidence="2" id="KW-0547">Nucleotide-binding</keyword>
<dbReference type="PROSITE" id="PS00211">
    <property type="entry name" value="ABC_TRANSPORTER_1"/>
    <property type="match status" value="1"/>
</dbReference>
<dbReference type="FunCoup" id="D6TMG1">
    <property type="interactions" value="57"/>
</dbReference>
<dbReference type="GO" id="GO:0016887">
    <property type="term" value="F:ATP hydrolysis activity"/>
    <property type="evidence" value="ECO:0007669"/>
    <property type="project" value="InterPro"/>
</dbReference>
<dbReference type="EMBL" id="ADVG01000002">
    <property type="protein sequence ID" value="EFH86961.1"/>
    <property type="molecule type" value="Genomic_DNA"/>
</dbReference>
<dbReference type="STRING" id="485913.Krac_8279"/>
<sequence length="266" mass="29949">MDDEADRQAEEPLKLLVKGVSRRYGTGKQRLEVLRPLDLQVQKGEFVTLIGPSGCGKSTLFNIIAGLEEPDQGLVVIDGVEGKRAGKCGYMLQQPLLLPWRTVEENVMLGLDVRRVPRKQAQEEARALLAHFGLSEFAQHYPATLSGGMKQRVALLRTVLFNRDFLLLDEPLGALDALTRLSLQMWLLDLWQEVHASVLFITHDVREAILLSDRIYVLSARPAGVLRVVDVNLPRPRRQEQLTEPDALKLERELVELLLKLHCGIL</sequence>
<dbReference type="Pfam" id="PF00005">
    <property type="entry name" value="ABC_tran"/>
    <property type="match status" value="1"/>
</dbReference>
<keyword evidence="1" id="KW-0813">Transport</keyword>
<comment type="caution">
    <text evidence="5">The sequence shown here is derived from an EMBL/GenBank/DDBJ whole genome shotgun (WGS) entry which is preliminary data.</text>
</comment>